<evidence type="ECO:0000256" key="6">
    <source>
        <dbReference type="SAM" id="Phobius"/>
    </source>
</evidence>
<keyword evidence="5 6" id="KW-0472">Membrane</keyword>
<comment type="subcellular location">
    <subcellularLocation>
        <location evidence="1">Cell membrane</location>
        <topology evidence="1">Multi-pass membrane protein</topology>
    </subcellularLocation>
</comment>
<dbReference type="AlphaFoldDB" id="A0ABD5NVQ6"/>
<dbReference type="InterPro" id="IPR051125">
    <property type="entry name" value="ABC-4/HrtB_transporter"/>
</dbReference>
<organism evidence="9 10">
    <name type="scientific">Natribaculum luteum</name>
    <dbReference type="NCBI Taxonomy" id="1586232"/>
    <lineage>
        <taxon>Archaea</taxon>
        <taxon>Methanobacteriati</taxon>
        <taxon>Methanobacteriota</taxon>
        <taxon>Stenosarchaea group</taxon>
        <taxon>Halobacteria</taxon>
        <taxon>Halobacteriales</taxon>
        <taxon>Natrialbaceae</taxon>
        <taxon>Natribaculum</taxon>
    </lineage>
</organism>
<dbReference type="EMBL" id="JBHSDJ010000009">
    <property type="protein sequence ID" value="MFC4246057.1"/>
    <property type="molecule type" value="Genomic_DNA"/>
</dbReference>
<evidence type="ECO:0000259" key="7">
    <source>
        <dbReference type="Pfam" id="PF02687"/>
    </source>
</evidence>
<evidence type="ECO:0000256" key="1">
    <source>
        <dbReference type="ARBA" id="ARBA00004651"/>
    </source>
</evidence>
<sequence length="409" mass="42775">MRNVVVRLGRRWRALGGLAWTQLAHERTRTVVAVFGIALAVLAMTLLAGGGMGVMEVGEQQFDAADRDLWVTGGPLGLTPTRGGGFTNSIHDSHAVAADMQRHDDVRSAVPLSFQTVYVGENESSFDTIVATGVPGSGSSVSITAGRGFSGGDRHYAEGTYDGPMSHEIVVDERTARAYDLEVNDTLHVGGTLSAAREHEFTVVGVSPTFSQFLGTPTVTLPLSELQTVTGTTGTDPATMITITLEDGADPRAVKSDLETAHPSYEIRTNKEQLEAVVGQQATVLVGAGMLVVLAFVTGSVLTVSLLALFVYQHRDEFATLAALGVSRRTVAGIVVAQGLFLGLAGWLLGALLTFPLAHVLNAIVSAVVGYDGLVVASPRVAAASAVIAVGMGTVASLLASWRLPRTIT</sequence>
<reference evidence="9 10" key="1">
    <citation type="journal article" date="2014" name="Int. J. Syst. Evol. Microbiol.">
        <title>Complete genome sequence of Corynebacterium casei LMG S-19264T (=DSM 44701T), isolated from a smear-ripened cheese.</title>
        <authorList>
            <consortium name="US DOE Joint Genome Institute (JGI-PGF)"/>
            <person name="Walter F."/>
            <person name="Albersmeier A."/>
            <person name="Kalinowski J."/>
            <person name="Ruckert C."/>
        </authorList>
    </citation>
    <scope>NUCLEOTIDE SEQUENCE [LARGE SCALE GENOMIC DNA]</scope>
    <source>
        <strain evidence="9 10">IBRC-M 10912</strain>
    </source>
</reference>
<dbReference type="GO" id="GO:0005886">
    <property type="term" value="C:plasma membrane"/>
    <property type="evidence" value="ECO:0007669"/>
    <property type="project" value="UniProtKB-SubCell"/>
</dbReference>
<keyword evidence="4 6" id="KW-1133">Transmembrane helix</keyword>
<evidence type="ECO:0000259" key="8">
    <source>
        <dbReference type="Pfam" id="PF12704"/>
    </source>
</evidence>
<keyword evidence="2" id="KW-1003">Cell membrane</keyword>
<evidence type="ECO:0000313" key="9">
    <source>
        <dbReference type="EMBL" id="MFC4246057.1"/>
    </source>
</evidence>
<feature type="domain" description="MacB-like periplasmic core" evidence="8">
    <location>
        <begin position="30"/>
        <end position="260"/>
    </location>
</feature>
<evidence type="ECO:0000256" key="5">
    <source>
        <dbReference type="ARBA" id="ARBA00023136"/>
    </source>
</evidence>
<dbReference type="GeneID" id="71856178"/>
<comment type="caution">
    <text evidence="9">The sequence shown here is derived from an EMBL/GenBank/DDBJ whole genome shotgun (WGS) entry which is preliminary data.</text>
</comment>
<proteinExistence type="predicted"/>
<feature type="transmembrane region" description="Helical" evidence="6">
    <location>
        <begin position="284"/>
        <end position="312"/>
    </location>
</feature>
<dbReference type="Pfam" id="PF02687">
    <property type="entry name" value="FtsX"/>
    <property type="match status" value="1"/>
</dbReference>
<evidence type="ECO:0000256" key="4">
    <source>
        <dbReference type="ARBA" id="ARBA00022989"/>
    </source>
</evidence>
<dbReference type="InterPro" id="IPR025857">
    <property type="entry name" value="MacB_PCD"/>
</dbReference>
<feature type="transmembrane region" description="Helical" evidence="6">
    <location>
        <begin position="31"/>
        <end position="55"/>
    </location>
</feature>
<gene>
    <name evidence="9" type="ORF">ACFOZ7_03460</name>
</gene>
<evidence type="ECO:0000256" key="2">
    <source>
        <dbReference type="ARBA" id="ARBA00022475"/>
    </source>
</evidence>
<name>A0ABD5NVQ6_9EURY</name>
<dbReference type="Pfam" id="PF12704">
    <property type="entry name" value="MacB_PCD"/>
    <property type="match status" value="1"/>
</dbReference>
<feature type="domain" description="ABC3 transporter permease C-terminal" evidence="7">
    <location>
        <begin position="290"/>
        <end position="403"/>
    </location>
</feature>
<protein>
    <submittedName>
        <fullName evidence="9">ABC transporter permease</fullName>
    </submittedName>
</protein>
<evidence type="ECO:0000256" key="3">
    <source>
        <dbReference type="ARBA" id="ARBA00022692"/>
    </source>
</evidence>
<dbReference type="Proteomes" id="UP001595821">
    <property type="component" value="Unassembled WGS sequence"/>
</dbReference>
<feature type="transmembrane region" description="Helical" evidence="6">
    <location>
        <begin position="333"/>
        <end position="361"/>
    </location>
</feature>
<dbReference type="InterPro" id="IPR003838">
    <property type="entry name" value="ABC3_permease_C"/>
</dbReference>
<dbReference type="PANTHER" id="PTHR43738:SF2">
    <property type="entry name" value="ABC TRANSPORTER PERMEASE"/>
    <property type="match status" value="1"/>
</dbReference>
<keyword evidence="3 6" id="KW-0812">Transmembrane</keyword>
<dbReference type="PANTHER" id="PTHR43738">
    <property type="entry name" value="ABC TRANSPORTER, MEMBRANE PROTEIN"/>
    <property type="match status" value="1"/>
</dbReference>
<dbReference type="RefSeq" id="WP_246975156.1">
    <property type="nucleotide sequence ID" value="NZ_CP095398.1"/>
</dbReference>
<evidence type="ECO:0000313" key="10">
    <source>
        <dbReference type="Proteomes" id="UP001595821"/>
    </source>
</evidence>
<accession>A0ABD5NVQ6</accession>
<feature type="transmembrane region" description="Helical" evidence="6">
    <location>
        <begin position="381"/>
        <end position="402"/>
    </location>
</feature>